<evidence type="ECO:0000256" key="1">
    <source>
        <dbReference type="ARBA" id="ARBA00022801"/>
    </source>
</evidence>
<dbReference type="CDD" id="cd05828">
    <property type="entry name" value="Sortase_D_1"/>
    <property type="match status" value="1"/>
</dbReference>
<proteinExistence type="predicted"/>
<evidence type="ECO:0000313" key="3">
    <source>
        <dbReference type="EMBL" id="RVU34975.1"/>
    </source>
</evidence>
<dbReference type="EMBL" id="SADE01000003">
    <property type="protein sequence ID" value="RVU34975.1"/>
    <property type="molecule type" value="Genomic_DNA"/>
</dbReference>
<dbReference type="InterPro" id="IPR023365">
    <property type="entry name" value="Sortase_dom-sf"/>
</dbReference>
<dbReference type="SUPFAM" id="SSF63817">
    <property type="entry name" value="Sortase"/>
    <property type="match status" value="1"/>
</dbReference>
<keyword evidence="2" id="KW-0472">Membrane</keyword>
<accession>A0A3S2Y1D1</accession>
<comment type="caution">
    <text evidence="3">The sequence shown here is derived from an EMBL/GenBank/DDBJ whole genome shotgun (WGS) entry which is preliminary data.</text>
</comment>
<dbReference type="InterPro" id="IPR005754">
    <property type="entry name" value="Sortase"/>
</dbReference>
<dbReference type="Proteomes" id="UP000287447">
    <property type="component" value="Unassembled WGS sequence"/>
</dbReference>
<dbReference type="Pfam" id="PF04203">
    <property type="entry name" value="Sortase"/>
    <property type="match status" value="1"/>
</dbReference>
<evidence type="ECO:0000256" key="2">
    <source>
        <dbReference type="SAM" id="Phobius"/>
    </source>
</evidence>
<dbReference type="GO" id="GO:0016787">
    <property type="term" value="F:hydrolase activity"/>
    <property type="evidence" value="ECO:0007669"/>
    <property type="project" value="UniProtKB-KW"/>
</dbReference>
<dbReference type="Gene3D" id="2.40.260.10">
    <property type="entry name" value="Sortase"/>
    <property type="match status" value="1"/>
</dbReference>
<organism evidence="3 4">
    <name type="scientific">Hwanghaeella grinnelliae</name>
    <dbReference type="NCBI Taxonomy" id="2500179"/>
    <lineage>
        <taxon>Bacteria</taxon>
        <taxon>Pseudomonadati</taxon>
        <taxon>Pseudomonadota</taxon>
        <taxon>Alphaproteobacteria</taxon>
        <taxon>Rhodospirillales</taxon>
        <taxon>Rhodospirillaceae</taxon>
        <taxon>Hwanghaeella</taxon>
    </lineage>
</organism>
<reference evidence="4" key="1">
    <citation type="submission" date="2019-01" db="EMBL/GenBank/DDBJ databases">
        <title>Gri0909 isolated from a small marine red alga.</title>
        <authorList>
            <person name="Kim J."/>
            <person name="Jeong S.E."/>
            <person name="Jeon C.O."/>
        </authorList>
    </citation>
    <scope>NUCLEOTIDE SEQUENCE [LARGE SCALE GENOMIC DNA]</scope>
    <source>
        <strain evidence="4">Gri0909</strain>
    </source>
</reference>
<gene>
    <name evidence="3" type="ORF">EOI86_19265</name>
</gene>
<dbReference type="InterPro" id="IPR041999">
    <property type="entry name" value="Sortase_D_1"/>
</dbReference>
<protein>
    <submittedName>
        <fullName evidence="3">Sortase</fullName>
    </submittedName>
</protein>
<keyword evidence="2" id="KW-1133">Transmembrane helix</keyword>
<keyword evidence="2" id="KW-0812">Transmembrane</keyword>
<feature type="transmembrane region" description="Helical" evidence="2">
    <location>
        <begin position="49"/>
        <end position="70"/>
    </location>
</feature>
<keyword evidence="4" id="KW-1185">Reference proteome</keyword>
<name>A0A3S2Y1D1_9PROT</name>
<keyword evidence="1" id="KW-0378">Hydrolase</keyword>
<dbReference type="AlphaFoldDB" id="A0A3S2Y1D1"/>
<sequence length="239" mass="25452">MVARSAGRACGRSRGGILPLGGVAAAGKPGMKRRWTFLGRLQVSRFRGFFMVCGAVALGLAVWLGGGAALQVGKAWLAPVLIKRAWASAVEAGGMPPPPWPWADTRPVLRLSVPRLHVDRYILDGANGRALAFGPVLSNPGGVHVIYGHRDTHFAFLESIRLGDRLLVQTVNGPPVPYRVHEIAVRDEDDIAIVSNGGDAPLVLVTCYPFHALDPTGRLRYVLLAAREHGGPAGLALAR</sequence>
<evidence type="ECO:0000313" key="4">
    <source>
        <dbReference type="Proteomes" id="UP000287447"/>
    </source>
</evidence>